<dbReference type="RefSeq" id="WP_344374879.1">
    <property type="nucleotide sequence ID" value="NZ_BAAAPW010000004.1"/>
</dbReference>
<feature type="transmembrane region" description="Helical" evidence="5">
    <location>
        <begin position="308"/>
        <end position="328"/>
    </location>
</feature>
<dbReference type="InterPro" id="IPR011701">
    <property type="entry name" value="MFS"/>
</dbReference>
<keyword evidence="3 5" id="KW-1133">Transmembrane helix</keyword>
<feature type="transmembrane region" description="Helical" evidence="5">
    <location>
        <begin position="135"/>
        <end position="152"/>
    </location>
</feature>
<keyword evidence="4 5" id="KW-0472">Membrane</keyword>
<protein>
    <submittedName>
        <fullName evidence="7">MFS transporter</fullName>
    </submittedName>
</protein>
<dbReference type="PANTHER" id="PTHR23523">
    <property type="match status" value="1"/>
</dbReference>
<evidence type="ECO:0000256" key="1">
    <source>
        <dbReference type="ARBA" id="ARBA00004651"/>
    </source>
</evidence>
<dbReference type="Pfam" id="PF07690">
    <property type="entry name" value="MFS_1"/>
    <property type="match status" value="1"/>
</dbReference>
<evidence type="ECO:0000313" key="8">
    <source>
        <dbReference type="Proteomes" id="UP001501196"/>
    </source>
</evidence>
<evidence type="ECO:0000256" key="2">
    <source>
        <dbReference type="ARBA" id="ARBA00022692"/>
    </source>
</evidence>
<feature type="transmembrane region" description="Helical" evidence="5">
    <location>
        <begin position="216"/>
        <end position="238"/>
    </location>
</feature>
<proteinExistence type="predicted"/>
<name>A0ABN2UN37_9MICO</name>
<dbReference type="SUPFAM" id="SSF103473">
    <property type="entry name" value="MFS general substrate transporter"/>
    <property type="match status" value="1"/>
</dbReference>
<dbReference type="InterPro" id="IPR020846">
    <property type="entry name" value="MFS_dom"/>
</dbReference>
<keyword evidence="2 5" id="KW-0812">Transmembrane</keyword>
<feature type="transmembrane region" description="Helical" evidence="5">
    <location>
        <begin position="340"/>
        <end position="364"/>
    </location>
</feature>
<sequence>MSPETAPLWRGRTLALLGILLVAFNLRTAVASLSPILGLIEADMSVPTALVGLLGMLPPLCYAVFGIATPVLTRRAGLEPVLVGALIALVVGSAGRGLAGSGWWLFAASTVTFAAVGVGNVLLPPLVKRYFPDRIGLVTSLYVTALSVSTFVPPLVAVPVSEAAGWRTSFEVWAAVALASIVPWMALLLHPRRAAPAALPEEAEPGLLRHAFRSPLAWALAAVFSVAGFNAYAVFAWLPSMLADTAGTSAAAAGVLLALYAAMGLPVSLVVPVLATRPATVRVMVAIAAATIAAGWTGLLVAPAAATWLWVALAGIGPLLFPLSLVLVNLRTRTHAGAVALSGFMQSVGYVIVALGPIAVGLLHEATGTWAVPMALLLATAVPALAAGLVVSRARFLEDERAAVRGR</sequence>
<dbReference type="Proteomes" id="UP001501196">
    <property type="component" value="Unassembled WGS sequence"/>
</dbReference>
<feature type="transmembrane region" description="Helical" evidence="5">
    <location>
        <begin position="370"/>
        <end position="391"/>
    </location>
</feature>
<feature type="transmembrane region" description="Helical" evidence="5">
    <location>
        <begin position="80"/>
        <end position="98"/>
    </location>
</feature>
<dbReference type="EMBL" id="BAAAPW010000004">
    <property type="protein sequence ID" value="GAA2039719.1"/>
    <property type="molecule type" value="Genomic_DNA"/>
</dbReference>
<feature type="transmembrane region" description="Helical" evidence="5">
    <location>
        <begin position="283"/>
        <end position="302"/>
    </location>
</feature>
<evidence type="ECO:0000259" key="6">
    <source>
        <dbReference type="PROSITE" id="PS50850"/>
    </source>
</evidence>
<gene>
    <name evidence="7" type="ORF">GCM10009819_26050</name>
</gene>
<evidence type="ECO:0000256" key="5">
    <source>
        <dbReference type="SAM" id="Phobius"/>
    </source>
</evidence>
<feature type="transmembrane region" description="Helical" evidence="5">
    <location>
        <begin position="48"/>
        <end position="68"/>
    </location>
</feature>
<dbReference type="PROSITE" id="PS50850">
    <property type="entry name" value="MFS"/>
    <property type="match status" value="1"/>
</dbReference>
<feature type="transmembrane region" description="Helical" evidence="5">
    <location>
        <begin position="104"/>
        <end position="123"/>
    </location>
</feature>
<accession>A0ABN2UN37</accession>
<evidence type="ECO:0000256" key="3">
    <source>
        <dbReference type="ARBA" id="ARBA00022989"/>
    </source>
</evidence>
<evidence type="ECO:0000256" key="4">
    <source>
        <dbReference type="ARBA" id="ARBA00023136"/>
    </source>
</evidence>
<evidence type="ECO:0000313" key="7">
    <source>
        <dbReference type="EMBL" id="GAA2039719.1"/>
    </source>
</evidence>
<comment type="caution">
    <text evidence="7">The sequence shown here is derived from an EMBL/GenBank/DDBJ whole genome shotgun (WGS) entry which is preliminary data.</text>
</comment>
<organism evidence="7 8">
    <name type="scientific">Agromyces tropicus</name>
    <dbReference type="NCBI Taxonomy" id="555371"/>
    <lineage>
        <taxon>Bacteria</taxon>
        <taxon>Bacillati</taxon>
        <taxon>Actinomycetota</taxon>
        <taxon>Actinomycetes</taxon>
        <taxon>Micrococcales</taxon>
        <taxon>Microbacteriaceae</taxon>
        <taxon>Agromyces</taxon>
    </lineage>
</organism>
<feature type="transmembrane region" description="Helical" evidence="5">
    <location>
        <begin position="172"/>
        <end position="189"/>
    </location>
</feature>
<reference evidence="7 8" key="1">
    <citation type="journal article" date="2019" name="Int. J. Syst. Evol. Microbiol.">
        <title>The Global Catalogue of Microorganisms (GCM) 10K type strain sequencing project: providing services to taxonomists for standard genome sequencing and annotation.</title>
        <authorList>
            <consortium name="The Broad Institute Genomics Platform"/>
            <consortium name="The Broad Institute Genome Sequencing Center for Infectious Disease"/>
            <person name="Wu L."/>
            <person name="Ma J."/>
        </authorList>
    </citation>
    <scope>NUCLEOTIDE SEQUENCE [LARGE SCALE GENOMIC DNA]</scope>
    <source>
        <strain evidence="7 8">JCM 15672</strain>
    </source>
</reference>
<feature type="transmembrane region" description="Helical" evidence="5">
    <location>
        <begin position="250"/>
        <end position="271"/>
    </location>
</feature>
<feature type="domain" description="Major facilitator superfamily (MFS) profile" evidence="6">
    <location>
        <begin position="11"/>
        <end position="395"/>
    </location>
</feature>
<dbReference type="PANTHER" id="PTHR23523:SF2">
    <property type="entry name" value="2-NITROIMIDAZOLE TRANSPORTER"/>
    <property type="match status" value="1"/>
</dbReference>
<dbReference type="InterPro" id="IPR036259">
    <property type="entry name" value="MFS_trans_sf"/>
</dbReference>
<keyword evidence="8" id="KW-1185">Reference proteome</keyword>
<dbReference type="InterPro" id="IPR052524">
    <property type="entry name" value="MFS_Cyanate_Porter"/>
</dbReference>
<comment type="subcellular location">
    <subcellularLocation>
        <location evidence="1">Cell membrane</location>
        <topology evidence="1">Multi-pass membrane protein</topology>
    </subcellularLocation>
</comment>
<dbReference type="Gene3D" id="1.20.1250.20">
    <property type="entry name" value="MFS general substrate transporter like domains"/>
    <property type="match status" value="1"/>
</dbReference>